<gene>
    <name evidence="2" type="ORF">NJ959_02370</name>
</gene>
<feature type="domain" description="Glycosyl transferase family 1" evidence="1">
    <location>
        <begin position="199"/>
        <end position="345"/>
    </location>
</feature>
<dbReference type="CDD" id="cd03801">
    <property type="entry name" value="GT4_PimA-like"/>
    <property type="match status" value="1"/>
</dbReference>
<reference evidence="2" key="1">
    <citation type="submission" date="2022-06" db="EMBL/GenBank/DDBJ databases">
        <title>New cyanobacteria of genus Symplocastrum in benthos of Lake Baikal.</title>
        <authorList>
            <person name="Sorokovikova E."/>
            <person name="Tikhonova I."/>
            <person name="Krasnopeev A."/>
            <person name="Evseev P."/>
            <person name="Gladkikh A."/>
            <person name="Belykh O."/>
        </authorList>
    </citation>
    <scope>NUCLEOTIDE SEQUENCE</scope>
    <source>
        <strain evidence="2">BBK-W-15</strain>
    </source>
</reference>
<dbReference type="GO" id="GO:0016757">
    <property type="term" value="F:glycosyltransferase activity"/>
    <property type="evidence" value="ECO:0007669"/>
    <property type="project" value="InterPro"/>
</dbReference>
<dbReference type="AlphaFoldDB" id="A0AAE3KM52"/>
<name>A0AAE3KM52_9CYAN</name>
<dbReference type="PANTHER" id="PTHR12526">
    <property type="entry name" value="GLYCOSYLTRANSFERASE"/>
    <property type="match status" value="1"/>
</dbReference>
<organism evidence="2 3">
    <name type="scientific">Limnofasciculus baicalensis BBK-W-15</name>
    <dbReference type="NCBI Taxonomy" id="2699891"/>
    <lineage>
        <taxon>Bacteria</taxon>
        <taxon>Bacillati</taxon>
        <taxon>Cyanobacteriota</taxon>
        <taxon>Cyanophyceae</taxon>
        <taxon>Coleofasciculales</taxon>
        <taxon>Coleofasciculaceae</taxon>
        <taxon>Limnofasciculus</taxon>
        <taxon>Limnofasciculus baicalensis</taxon>
    </lineage>
</organism>
<evidence type="ECO:0000313" key="2">
    <source>
        <dbReference type="EMBL" id="MCP2727318.1"/>
    </source>
</evidence>
<dbReference type="InterPro" id="IPR001296">
    <property type="entry name" value="Glyco_trans_1"/>
</dbReference>
<dbReference type="RefSeq" id="WP_254010136.1">
    <property type="nucleotide sequence ID" value="NZ_JAMZMM010000011.1"/>
</dbReference>
<evidence type="ECO:0000313" key="3">
    <source>
        <dbReference type="Proteomes" id="UP001204953"/>
    </source>
</evidence>
<evidence type="ECO:0000259" key="1">
    <source>
        <dbReference type="Pfam" id="PF00534"/>
    </source>
</evidence>
<proteinExistence type="predicted"/>
<sequence>MKTAAILYQRDGYETSGKRLMGRQAASAGFLKALARYTTGESLYCFTTNRTGFEDFCQQVRPWLKNSLSLQWIPANNPQSLTQPGTLYKPDPLITQLAWQRRYGNQQAYSLCGITHTLASKEVMAGIGDLLIAPVEPWDAIICTSQTTKTTIQRLLETQADYLAQRIGAKPDYKIQLPVIPLGVDCDTFLQNKTDKNIRRKWRQELGIGADDLVILFVGRLIFHAKAHPVPMYLAVEKAAQTTKEKVHLIQSGWFEDQQQEFSFKQCAALLSPSVNPIFIDGRQSNIREEIWSLADIFISLADNIQETFGLTPIEAMAAGLPVVVSDWNGYQETVRDGIDGFRIPTLMPGSGCGLDFAASYYDNSLNYSTYIGHISLMTAVDIDACAQALTTLFNQPELRQRMGENARKHARKIYDWSIIIPAYENLWEELTELRLQATTKTHLNPGIPSNPLCDDPCQLLSHYPTKILSNEQVLSLGSMAKPERLHILQNIWMTNFGADKRSQTTIIEEILAIIAQTGSLTVGEILTRYGGEDPSAKIYLSRTLVYLLKFDILRFAINIHQTSP</sequence>
<keyword evidence="3" id="KW-1185">Reference proteome</keyword>
<accession>A0AAE3KM52</accession>
<dbReference type="PANTHER" id="PTHR12526:SF638">
    <property type="entry name" value="SPORE COAT PROTEIN SA"/>
    <property type="match status" value="1"/>
</dbReference>
<dbReference type="Gene3D" id="3.40.50.2000">
    <property type="entry name" value="Glycogen Phosphorylase B"/>
    <property type="match status" value="1"/>
</dbReference>
<dbReference type="SUPFAM" id="SSF53756">
    <property type="entry name" value="UDP-Glycosyltransferase/glycogen phosphorylase"/>
    <property type="match status" value="1"/>
</dbReference>
<dbReference type="Proteomes" id="UP001204953">
    <property type="component" value="Unassembled WGS sequence"/>
</dbReference>
<comment type="caution">
    <text evidence="2">The sequence shown here is derived from an EMBL/GenBank/DDBJ whole genome shotgun (WGS) entry which is preliminary data.</text>
</comment>
<dbReference type="Pfam" id="PF00534">
    <property type="entry name" value="Glycos_transf_1"/>
    <property type="match status" value="1"/>
</dbReference>
<dbReference type="EMBL" id="JAMZMM010000011">
    <property type="protein sequence ID" value="MCP2727318.1"/>
    <property type="molecule type" value="Genomic_DNA"/>
</dbReference>
<protein>
    <submittedName>
        <fullName evidence="2">Glycosyltransferase family 4 protein</fullName>
    </submittedName>
</protein>